<dbReference type="GO" id="GO:1904680">
    <property type="term" value="F:peptide transmembrane transporter activity"/>
    <property type="evidence" value="ECO:0007669"/>
    <property type="project" value="TreeGrafter"/>
</dbReference>
<protein>
    <submittedName>
        <fullName evidence="4">Twin-arginine translocation signal domain-containing protein</fullName>
    </submittedName>
</protein>
<keyword evidence="5" id="KW-1185">Reference proteome</keyword>
<evidence type="ECO:0000256" key="2">
    <source>
        <dbReference type="ARBA" id="ARBA00022729"/>
    </source>
</evidence>
<accession>A0A556AW40</accession>
<dbReference type="GO" id="GO:0043190">
    <property type="term" value="C:ATP-binding cassette (ABC) transporter complex"/>
    <property type="evidence" value="ECO:0007669"/>
    <property type="project" value="InterPro"/>
</dbReference>
<dbReference type="PROSITE" id="PS51318">
    <property type="entry name" value="TAT"/>
    <property type="match status" value="1"/>
</dbReference>
<dbReference type="InterPro" id="IPR006311">
    <property type="entry name" value="TAT_signal"/>
</dbReference>
<reference evidence="4 5" key="1">
    <citation type="submission" date="2019-07" db="EMBL/GenBank/DDBJ databases">
        <title>Qingshengfaniella alkalisoli gen. nov., sp. nov., isolated from saline soil.</title>
        <authorList>
            <person name="Xu L."/>
            <person name="Huang X.-X."/>
            <person name="Sun J.-Q."/>
        </authorList>
    </citation>
    <scope>NUCLEOTIDE SEQUENCE [LARGE SCALE GENOMIC DNA]</scope>
    <source>
        <strain evidence="4 5">DSM 27279</strain>
    </source>
</reference>
<sequence length="508" mass="55604">MFERRDFLKGAVGAAALGVGGLPAWARAAQGPLRIAYPIDVRGWDPGAVVSPNAVPLYKCIFDQPLEYTAQSRLVPGLLSGYRWRDTAGLALELTLRDGVTFHDGSPLTSADIAYTFHERLKAKPDLQAAFIWNTLASVETPSPTVAVMHFSRPMVTAPQFLAYAGAFVLPKSYIEKVGLEGFLARPIGSGPYRLVEYERDNRIVLEAYPGYWREPASVPNVVIQLVPDATARVAGLQAGHLNLASGIPVREAIRLDKMPTLQASLTPTVDSYLIHMVNVPALQDRRVRLALHHAIDKEALSKAFFNGVAAPMATPAAPGTPAFDPDFTFAHAPERASALLAEAGHGPDNPLRIPFYATSGAYPSDYDMARAIAQMWRRVGVEADLRVIEIPQYHQRVQAGKLDGPALWLWTNATGDPELSAGYYLDPRKIFSVWRSEDVSARLDPLLVELDEERRIAGYRAFHAWVVGEGYALPLLQGLSSVVSAPSAVRYAAYRNGWILPYAWTPA</sequence>
<evidence type="ECO:0000259" key="3">
    <source>
        <dbReference type="Pfam" id="PF00496"/>
    </source>
</evidence>
<dbReference type="RefSeq" id="WP_143947540.1">
    <property type="nucleotide sequence ID" value="NZ_BAABMB010000002.1"/>
</dbReference>
<dbReference type="InterPro" id="IPR019546">
    <property type="entry name" value="TAT_signal_bac_arc"/>
</dbReference>
<dbReference type="PIRSF" id="PIRSF002741">
    <property type="entry name" value="MppA"/>
    <property type="match status" value="1"/>
</dbReference>
<evidence type="ECO:0000256" key="1">
    <source>
        <dbReference type="ARBA" id="ARBA00005695"/>
    </source>
</evidence>
<name>A0A556AW40_9BURK</name>
<comment type="caution">
    <text evidence="4">The sequence shown here is derived from an EMBL/GenBank/DDBJ whole genome shotgun (WGS) entry which is preliminary data.</text>
</comment>
<dbReference type="Pfam" id="PF00496">
    <property type="entry name" value="SBP_bac_5"/>
    <property type="match status" value="1"/>
</dbReference>
<dbReference type="OrthoDB" id="9801799at2"/>
<gene>
    <name evidence="4" type="ORF">FOZ76_07190</name>
</gene>
<dbReference type="SUPFAM" id="SSF53850">
    <property type="entry name" value="Periplasmic binding protein-like II"/>
    <property type="match status" value="1"/>
</dbReference>
<dbReference type="GO" id="GO:0030288">
    <property type="term" value="C:outer membrane-bounded periplasmic space"/>
    <property type="evidence" value="ECO:0007669"/>
    <property type="project" value="UniProtKB-ARBA"/>
</dbReference>
<dbReference type="InterPro" id="IPR030678">
    <property type="entry name" value="Peptide/Ni-bd"/>
</dbReference>
<keyword evidence="2" id="KW-0732">Signal</keyword>
<dbReference type="InterPro" id="IPR000914">
    <property type="entry name" value="SBP_5_dom"/>
</dbReference>
<dbReference type="Proteomes" id="UP000318405">
    <property type="component" value="Unassembled WGS sequence"/>
</dbReference>
<organism evidence="4 5">
    <name type="scientific">Verticiella sediminum</name>
    <dbReference type="NCBI Taxonomy" id="1247510"/>
    <lineage>
        <taxon>Bacteria</taxon>
        <taxon>Pseudomonadati</taxon>
        <taxon>Pseudomonadota</taxon>
        <taxon>Betaproteobacteria</taxon>
        <taxon>Burkholderiales</taxon>
        <taxon>Alcaligenaceae</taxon>
        <taxon>Verticiella</taxon>
    </lineage>
</organism>
<dbReference type="Gene3D" id="3.10.105.10">
    <property type="entry name" value="Dipeptide-binding Protein, Domain 3"/>
    <property type="match status" value="1"/>
</dbReference>
<dbReference type="NCBIfam" id="TIGR01409">
    <property type="entry name" value="TAT_signal_seq"/>
    <property type="match status" value="1"/>
</dbReference>
<dbReference type="PANTHER" id="PTHR30290:SF38">
    <property type="entry name" value="D,D-DIPEPTIDE-BINDING PERIPLASMIC PROTEIN DDPA-RELATED"/>
    <property type="match status" value="1"/>
</dbReference>
<feature type="domain" description="Solute-binding protein family 5" evidence="3">
    <location>
        <begin position="74"/>
        <end position="427"/>
    </location>
</feature>
<dbReference type="EMBL" id="VLTJ01000011">
    <property type="protein sequence ID" value="TSH97173.1"/>
    <property type="molecule type" value="Genomic_DNA"/>
</dbReference>
<proteinExistence type="inferred from homology"/>
<dbReference type="PANTHER" id="PTHR30290">
    <property type="entry name" value="PERIPLASMIC BINDING COMPONENT OF ABC TRANSPORTER"/>
    <property type="match status" value="1"/>
</dbReference>
<dbReference type="InterPro" id="IPR039424">
    <property type="entry name" value="SBP_5"/>
</dbReference>
<dbReference type="GO" id="GO:0015833">
    <property type="term" value="P:peptide transport"/>
    <property type="evidence" value="ECO:0007669"/>
    <property type="project" value="TreeGrafter"/>
</dbReference>
<comment type="similarity">
    <text evidence="1">Belongs to the bacterial solute-binding protein 5 family.</text>
</comment>
<dbReference type="Gene3D" id="3.40.190.10">
    <property type="entry name" value="Periplasmic binding protein-like II"/>
    <property type="match status" value="1"/>
</dbReference>
<dbReference type="AlphaFoldDB" id="A0A556AW40"/>
<evidence type="ECO:0000313" key="5">
    <source>
        <dbReference type="Proteomes" id="UP000318405"/>
    </source>
</evidence>
<evidence type="ECO:0000313" key="4">
    <source>
        <dbReference type="EMBL" id="TSH97173.1"/>
    </source>
</evidence>